<sequence>MSLDTTYREVGHEATFSLTKRKADALASSHEQGVSTVTCRGMALLAMVKCRDDYNGSRR</sequence>
<reference evidence="1 2" key="1">
    <citation type="submission" date="2024-01" db="EMBL/GenBank/DDBJ databases">
        <title>Genome assemblies of Stephania.</title>
        <authorList>
            <person name="Yang L."/>
        </authorList>
    </citation>
    <scope>NUCLEOTIDE SEQUENCE [LARGE SCALE GENOMIC DNA]</scope>
    <source>
        <strain evidence="1">JXDWG</strain>
        <tissue evidence="1">Leaf</tissue>
    </source>
</reference>
<comment type="caution">
    <text evidence="1">The sequence shown here is derived from an EMBL/GenBank/DDBJ whole genome shotgun (WGS) entry which is preliminary data.</text>
</comment>
<name>A0AAP0KB34_9MAGN</name>
<dbReference type="Proteomes" id="UP001419268">
    <property type="component" value="Unassembled WGS sequence"/>
</dbReference>
<dbReference type="AlphaFoldDB" id="A0AAP0KB34"/>
<keyword evidence="2" id="KW-1185">Reference proteome</keyword>
<protein>
    <submittedName>
        <fullName evidence="1">Uncharacterized protein</fullName>
    </submittedName>
</protein>
<evidence type="ECO:0000313" key="2">
    <source>
        <dbReference type="Proteomes" id="UP001419268"/>
    </source>
</evidence>
<dbReference type="EMBL" id="JBBNAG010000003">
    <property type="protein sequence ID" value="KAK9148264.1"/>
    <property type="molecule type" value="Genomic_DNA"/>
</dbReference>
<accession>A0AAP0KB34</accession>
<organism evidence="1 2">
    <name type="scientific">Stephania cephalantha</name>
    <dbReference type="NCBI Taxonomy" id="152367"/>
    <lineage>
        <taxon>Eukaryota</taxon>
        <taxon>Viridiplantae</taxon>
        <taxon>Streptophyta</taxon>
        <taxon>Embryophyta</taxon>
        <taxon>Tracheophyta</taxon>
        <taxon>Spermatophyta</taxon>
        <taxon>Magnoliopsida</taxon>
        <taxon>Ranunculales</taxon>
        <taxon>Menispermaceae</taxon>
        <taxon>Menispermoideae</taxon>
        <taxon>Cissampelideae</taxon>
        <taxon>Stephania</taxon>
    </lineage>
</organism>
<proteinExistence type="predicted"/>
<gene>
    <name evidence="1" type="ORF">Scep_007021</name>
</gene>
<evidence type="ECO:0000313" key="1">
    <source>
        <dbReference type="EMBL" id="KAK9148264.1"/>
    </source>
</evidence>